<keyword evidence="3" id="KW-1185">Reference proteome</keyword>
<proteinExistence type="predicted"/>
<dbReference type="InterPro" id="IPR036388">
    <property type="entry name" value="WH-like_DNA-bd_sf"/>
</dbReference>
<name>A0A1X6YW72_9RHOB</name>
<accession>A0A1X6YW72</accession>
<dbReference type="OrthoDB" id="5497412at2"/>
<dbReference type="AlphaFoldDB" id="A0A1X6YW72"/>
<protein>
    <recommendedName>
        <fullName evidence="1">HTH luxR-type domain-containing protein</fullName>
    </recommendedName>
</protein>
<dbReference type="GO" id="GO:0003677">
    <property type="term" value="F:DNA binding"/>
    <property type="evidence" value="ECO:0007669"/>
    <property type="project" value="InterPro"/>
</dbReference>
<evidence type="ECO:0000313" key="2">
    <source>
        <dbReference type="EMBL" id="SLN33351.1"/>
    </source>
</evidence>
<dbReference type="Gene3D" id="1.10.10.10">
    <property type="entry name" value="Winged helix-like DNA-binding domain superfamily/Winged helix DNA-binding domain"/>
    <property type="match status" value="1"/>
</dbReference>
<dbReference type="EMBL" id="FWFK01000002">
    <property type="protein sequence ID" value="SLN33351.1"/>
    <property type="molecule type" value="Genomic_DNA"/>
</dbReference>
<reference evidence="2 3" key="1">
    <citation type="submission" date="2017-03" db="EMBL/GenBank/DDBJ databases">
        <authorList>
            <person name="Afonso C.L."/>
            <person name="Miller P.J."/>
            <person name="Scott M.A."/>
            <person name="Spackman E."/>
            <person name="Goraichik I."/>
            <person name="Dimitrov K.M."/>
            <person name="Suarez D.L."/>
            <person name="Swayne D.E."/>
        </authorList>
    </citation>
    <scope>NUCLEOTIDE SEQUENCE [LARGE SCALE GENOMIC DNA]</scope>
    <source>
        <strain evidence="2 3">CECT 8625</strain>
    </source>
</reference>
<evidence type="ECO:0000259" key="1">
    <source>
        <dbReference type="SMART" id="SM00421"/>
    </source>
</evidence>
<gene>
    <name evidence="2" type="ORF">ROJ8625_01567</name>
</gene>
<dbReference type="InterPro" id="IPR000792">
    <property type="entry name" value="Tscrpt_reg_LuxR_C"/>
</dbReference>
<organism evidence="2 3">
    <name type="scientific">Roseivivax jejudonensis</name>
    <dbReference type="NCBI Taxonomy" id="1529041"/>
    <lineage>
        <taxon>Bacteria</taxon>
        <taxon>Pseudomonadati</taxon>
        <taxon>Pseudomonadota</taxon>
        <taxon>Alphaproteobacteria</taxon>
        <taxon>Rhodobacterales</taxon>
        <taxon>Roseobacteraceae</taxon>
        <taxon>Roseivivax</taxon>
    </lineage>
</organism>
<feature type="domain" description="HTH luxR-type" evidence="1">
    <location>
        <begin position="277"/>
        <end position="334"/>
    </location>
</feature>
<dbReference type="Pfam" id="PF00196">
    <property type="entry name" value="GerE"/>
    <property type="match status" value="1"/>
</dbReference>
<dbReference type="GO" id="GO:0006355">
    <property type="term" value="P:regulation of DNA-templated transcription"/>
    <property type="evidence" value="ECO:0007669"/>
    <property type="project" value="InterPro"/>
</dbReference>
<dbReference type="InterPro" id="IPR016032">
    <property type="entry name" value="Sig_transdc_resp-reg_C-effctor"/>
</dbReference>
<sequence>MTGLEVREHRQVPTQSHVFVEQLATAARIDALHVGLFDMSGGFFLEIWSGLAPDAEPIPPVPEAGGCERSFATRLVRRLLALAETEPAARADGDGRATRWVRCGPYVVGLGRPAGHLRPVVIARGLPEAPGADGYLSIAMTFAGQKLGERARARRSTGDQILQVALRELSVYFAVVDESGRIDFSANLSESWLAEHGGFEIVSDHLAAKSFRTQKSFLEALRRATGETRKPSVLSIEGEATRLVWICPLETSAPRRALVILGRGNENPAMRDYLLKMSGLTASERRVAHHILAGRSLTETAEATNLALSTVRSYMKSILTKTGTHRQSEFILRYQSAIVRMTMGPVAGEALPQ</sequence>
<dbReference type="SUPFAM" id="SSF46894">
    <property type="entry name" value="C-terminal effector domain of the bipartite response regulators"/>
    <property type="match status" value="1"/>
</dbReference>
<dbReference type="Proteomes" id="UP000193570">
    <property type="component" value="Unassembled WGS sequence"/>
</dbReference>
<evidence type="ECO:0000313" key="3">
    <source>
        <dbReference type="Proteomes" id="UP000193570"/>
    </source>
</evidence>
<dbReference type="SMART" id="SM00421">
    <property type="entry name" value="HTH_LUXR"/>
    <property type="match status" value="1"/>
</dbReference>
<dbReference type="RefSeq" id="WP_085791279.1">
    <property type="nucleotide sequence ID" value="NZ_FWFK01000002.1"/>
</dbReference>